<evidence type="ECO:0000313" key="2">
    <source>
        <dbReference type="Proteomes" id="UP000053820"/>
    </source>
</evidence>
<dbReference type="OrthoDB" id="3243439at2759"/>
<organism evidence="1 2">
    <name type="scientific">Hydnomerulius pinastri MD-312</name>
    <dbReference type="NCBI Taxonomy" id="994086"/>
    <lineage>
        <taxon>Eukaryota</taxon>
        <taxon>Fungi</taxon>
        <taxon>Dikarya</taxon>
        <taxon>Basidiomycota</taxon>
        <taxon>Agaricomycotina</taxon>
        <taxon>Agaricomycetes</taxon>
        <taxon>Agaricomycetidae</taxon>
        <taxon>Boletales</taxon>
        <taxon>Boletales incertae sedis</taxon>
        <taxon>Leucogyrophana</taxon>
    </lineage>
</organism>
<name>A0A0C9V2E6_9AGAM</name>
<gene>
    <name evidence="1" type="ORF">HYDPIDRAFT_100710</name>
</gene>
<keyword evidence="2" id="KW-1185">Reference proteome</keyword>
<reference evidence="1 2" key="1">
    <citation type="submission" date="2014-04" db="EMBL/GenBank/DDBJ databases">
        <title>Evolutionary Origins and Diversification of the Mycorrhizal Mutualists.</title>
        <authorList>
            <consortium name="DOE Joint Genome Institute"/>
            <consortium name="Mycorrhizal Genomics Consortium"/>
            <person name="Kohler A."/>
            <person name="Kuo A."/>
            <person name="Nagy L.G."/>
            <person name="Floudas D."/>
            <person name="Copeland A."/>
            <person name="Barry K.W."/>
            <person name="Cichocki N."/>
            <person name="Veneault-Fourrey C."/>
            <person name="LaButti K."/>
            <person name="Lindquist E.A."/>
            <person name="Lipzen A."/>
            <person name="Lundell T."/>
            <person name="Morin E."/>
            <person name="Murat C."/>
            <person name="Riley R."/>
            <person name="Ohm R."/>
            <person name="Sun H."/>
            <person name="Tunlid A."/>
            <person name="Henrissat B."/>
            <person name="Grigoriev I.V."/>
            <person name="Hibbett D.S."/>
            <person name="Martin F."/>
        </authorList>
    </citation>
    <scope>NUCLEOTIDE SEQUENCE [LARGE SCALE GENOMIC DNA]</scope>
    <source>
        <strain evidence="1 2">MD-312</strain>
    </source>
</reference>
<sequence>MSALANTLGKALAKSKSGSVPGLGAFFNALARAFNRTCLRVRIHVRVPARWWRVFNSGHGQPRDCDSYPTPRAEARYWRVAGRYRRRLYSGDTITAVANSSSSRAAGSHGDSIPLVTYYTPRLLPLYREHQNGKRRSTELEADAGECWITPKTFCKWHRMVFQGSRHPTLAQASERMKYHSNQDLREIQRIARLLPDEQVFRSRGKGKAKWSIKYKNMWKSWLERKGTDLVIVFE</sequence>
<dbReference type="AlphaFoldDB" id="A0A0C9V2E6"/>
<accession>A0A0C9V2E6</accession>
<evidence type="ECO:0000313" key="1">
    <source>
        <dbReference type="EMBL" id="KIJ59429.1"/>
    </source>
</evidence>
<proteinExistence type="predicted"/>
<dbReference type="Proteomes" id="UP000053820">
    <property type="component" value="Unassembled WGS sequence"/>
</dbReference>
<dbReference type="EMBL" id="KN839888">
    <property type="protein sequence ID" value="KIJ59429.1"/>
    <property type="molecule type" value="Genomic_DNA"/>
</dbReference>
<protein>
    <submittedName>
        <fullName evidence="1">Uncharacterized protein</fullName>
    </submittedName>
</protein>
<dbReference type="HOGENOM" id="CLU_990791_0_0_1"/>